<feature type="transmembrane region" description="Helical" evidence="10">
    <location>
        <begin position="159"/>
        <end position="179"/>
    </location>
</feature>
<dbReference type="InterPro" id="IPR044492">
    <property type="entry name" value="P_typ_ATPase_HD_dom"/>
</dbReference>
<dbReference type="SFLD" id="SFLDF00027">
    <property type="entry name" value="p-type_atpase"/>
    <property type="match status" value="1"/>
</dbReference>
<dbReference type="PRINTS" id="PR00943">
    <property type="entry name" value="CUATPASE"/>
</dbReference>
<dbReference type="SUPFAM" id="SSF81653">
    <property type="entry name" value="Calcium ATPase, transduction domain A"/>
    <property type="match status" value="1"/>
</dbReference>
<dbReference type="SUPFAM" id="SSF55008">
    <property type="entry name" value="HMA, heavy metal-associated domain"/>
    <property type="match status" value="1"/>
</dbReference>
<comment type="caution">
    <text evidence="12">The sequence shown here is derived from an EMBL/GenBank/DDBJ whole genome shotgun (WGS) entry which is preliminary data.</text>
</comment>
<comment type="subcellular location">
    <subcellularLocation>
        <location evidence="1">Endomembrane system</location>
        <topology evidence="1">Multi-pass membrane protein</topology>
    </subcellularLocation>
</comment>
<feature type="transmembrane region" description="Helical" evidence="10">
    <location>
        <begin position="686"/>
        <end position="705"/>
    </location>
</feature>
<comment type="similarity">
    <text evidence="2">Belongs to the cation transport ATPase (P-type) (TC 3.A.3) family. Type IB subfamily.</text>
</comment>
<dbReference type="InterPro" id="IPR001757">
    <property type="entry name" value="P_typ_ATPase"/>
</dbReference>
<dbReference type="SUPFAM" id="SSF56784">
    <property type="entry name" value="HAD-like"/>
    <property type="match status" value="1"/>
</dbReference>
<evidence type="ECO:0000313" key="13">
    <source>
        <dbReference type="Proteomes" id="UP001254813"/>
    </source>
</evidence>
<sequence length="742" mass="78536">MGTTHGQFNVGGMSCSFCAESIKKAYSRTDGVEDVDVSLAHEEVLVEYDDDLLSEVEVKDTLRDLGYTIRDPDKAKRYEQQQAELADGKRRLLIAGGASIVVAALMGWMILVMGRFESASLAMDLVTLGLALGTMFGPGRYIKQKAFQSLRRRIFNQHVLLEAGAFAGLLGGLLGLFVFPSFPTVHFFAVSVFITTYHILSEYTSLIVRTRASQAVQSLLDLQPDTARRVGEDGSVEEVPLDDLDVGDRVRVKPGESIPVDGTVVEGESTVDESVATGESIPEEKAAGDEVIGGSVNETGTLLIEVTATGEDAFLNQVAREIEEARAMKPGIIQLADRVLKYFVPGVLTIAALSFLFWVVAPLAWGGGPNVQRGAFAALAILVLGYPCALGMATPLALIRGGGKAANRGILMRSGDAFQIFPDVDHIVLDKTGTITVGEPAISEVVAFDTDEVDVLTTGASAEAFSEHPLADAILEFADEQDVEYADPDDFDSVTGKGVRATVASDDVLVGKPGWLSDEGIDLSKAGDDIERLQGRGLTVSGVVRDGDLIGLIGIGDEIKADAAETIRRMRDAGITPVIITGDNERTANAVAEEVGIDRVMADVLPDEKREEIGRLQEAGHRVAMVGDGINDAPALTQADIGIAIGAGTDIAIESADIVLMGNRLGGVMDAYEIGTESYRKTRQNLVTAFAFNGVGVAAATTGLVHPVFAMLAMVLSVSAVLANSFAGQLLSGEGVNTEFAL</sequence>
<dbReference type="Proteomes" id="UP001254813">
    <property type="component" value="Unassembled WGS sequence"/>
</dbReference>
<dbReference type="Pfam" id="PF00702">
    <property type="entry name" value="Hydrolase"/>
    <property type="match status" value="1"/>
</dbReference>
<dbReference type="InterPro" id="IPR018303">
    <property type="entry name" value="ATPase_P-typ_P_site"/>
</dbReference>
<dbReference type="Gene3D" id="3.40.1110.10">
    <property type="entry name" value="Calcium-transporting ATPase, cytoplasmic domain N"/>
    <property type="match status" value="1"/>
</dbReference>
<dbReference type="CDD" id="cd00371">
    <property type="entry name" value="HMA"/>
    <property type="match status" value="1"/>
</dbReference>
<dbReference type="InterPro" id="IPR023214">
    <property type="entry name" value="HAD_sf"/>
</dbReference>
<protein>
    <submittedName>
        <fullName evidence="12">Cation-translocating P-type ATPase</fullName>
    </submittedName>
</protein>
<evidence type="ECO:0000256" key="9">
    <source>
        <dbReference type="ARBA" id="ARBA00023136"/>
    </source>
</evidence>
<dbReference type="InterPro" id="IPR023298">
    <property type="entry name" value="ATPase_P-typ_TM_dom_sf"/>
</dbReference>
<evidence type="ECO:0000259" key="11">
    <source>
        <dbReference type="PROSITE" id="PS50846"/>
    </source>
</evidence>
<proteinExistence type="inferred from homology"/>
<dbReference type="PANTHER" id="PTHR43520:SF8">
    <property type="entry name" value="P-TYPE CU(+) TRANSPORTER"/>
    <property type="match status" value="1"/>
</dbReference>
<dbReference type="Gene3D" id="3.40.50.1000">
    <property type="entry name" value="HAD superfamily/HAD-like"/>
    <property type="match status" value="1"/>
</dbReference>
<keyword evidence="13" id="KW-1185">Reference proteome</keyword>
<dbReference type="PRINTS" id="PR00119">
    <property type="entry name" value="CATATPASE"/>
</dbReference>
<dbReference type="InterPro" id="IPR027256">
    <property type="entry name" value="P-typ_ATPase_IB"/>
</dbReference>
<dbReference type="EMBL" id="JAMQOQ010000008">
    <property type="protein sequence ID" value="MDS0296700.1"/>
    <property type="molecule type" value="Genomic_DNA"/>
</dbReference>
<dbReference type="InterPro" id="IPR059000">
    <property type="entry name" value="ATPase_P-type_domA"/>
</dbReference>
<dbReference type="NCBIfam" id="TIGR01511">
    <property type="entry name" value="ATPase-IB1_Cu"/>
    <property type="match status" value="1"/>
</dbReference>
<dbReference type="SFLD" id="SFLDG00002">
    <property type="entry name" value="C1.7:_P-type_atpase_like"/>
    <property type="match status" value="1"/>
</dbReference>
<feature type="transmembrane region" description="Helical" evidence="10">
    <location>
        <begin position="377"/>
        <end position="399"/>
    </location>
</feature>
<dbReference type="RefSeq" id="WP_310930709.1">
    <property type="nucleotide sequence ID" value="NZ_JAMQOQ010000008.1"/>
</dbReference>
<keyword evidence="4" id="KW-0479">Metal-binding</keyword>
<dbReference type="SFLD" id="SFLDS00003">
    <property type="entry name" value="Haloacid_Dehalogenase"/>
    <property type="match status" value="1"/>
</dbReference>
<feature type="transmembrane region" description="Helical" evidence="10">
    <location>
        <begin position="92"/>
        <end position="113"/>
    </location>
</feature>
<evidence type="ECO:0000256" key="1">
    <source>
        <dbReference type="ARBA" id="ARBA00004127"/>
    </source>
</evidence>
<dbReference type="PROSITE" id="PS50846">
    <property type="entry name" value="HMA_2"/>
    <property type="match status" value="1"/>
</dbReference>
<evidence type="ECO:0000256" key="8">
    <source>
        <dbReference type="ARBA" id="ARBA00022989"/>
    </source>
</evidence>
<evidence type="ECO:0000256" key="3">
    <source>
        <dbReference type="ARBA" id="ARBA00022692"/>
    </source>
</evidence>
<dbReference type="Gene3D" id="2.70.150.10">
    <property type="entry name" value="Calcium-transporting ATPase, cytoplasmic transduction domain A"/>
    <property type="match status" value="1"/>
</dbReference>
<dbReference type="NCBIfam" id="TIGR01494">
    <property type="entry name" value="ATPase_P-type"/>
    <property type="match status" value="1"/>
</dbReference>
<evidence type="ECO:0000256" key="7">
    <source>
        <dbReference type="ARBA" id="ARBA00022967"/>
    </source>
</evidence>
<keyword evidence="7" id="KW-1278">Translocase</keyword>
<dbReference type="InterPro" id="IPR006121">
    <property type="entry name" value="HMA_dom"/>
</dbReference>
<evidence type="ECO:0000313" key="12">
    <source>
        <dbReference type="EMBL" id="MDS0296700.1"/>
    </source>
</evidence>
<dbReference type="InterPro" id="IPR008250">
    <property type="entry name" value="ATPase_P-typ_transduc_dom_A_sf"/>
</dbReference>
<dbReference type="PANTHER" id="PTHR43520">
    <property type="entry name" value="ATP7, ISOFORM B"/>
    <property type="match status" value="1"/>
</dbReference>
<accession>A0ABU2G7C3</accession>
<keyword evidence="5" id="KW-0547">Nucleotide-binding</keyword>
<dbReference type="NCBIfam" id="TIGR01525">
    <property type="entry name" value="ATPase-IB_hvy"/>
    <property type="match status" value="1"/>
</dbReference>
<dbReference type="InterPro" id="IPR036163">
    <property type="entry name" value="HMA_dom_sf"/>
</dbReference>
<evidence type="ECO:0000256" key="5">
    <source>
        <dbReference type="ARBA" id="ARBA00022741"/>
    </source>
</evidence>
<feature type="transmembrane region" description="Helical" evidence="10">
    <location>
        <begin position="342"/>
        <end position="365"/>
    </location>
</feature>
<organism evidence="12 13">
    <name type="scientific">Halogeometricum luteum</name>
    <dbReference type="NCBI Taxonomy" id="2950537"/>
    <lineage>
        <taxon>Archaea</taxon>
        <taxon>Methanobacteriati</taxon>
        <taxon>Methanobacteriota</taxon>
        <taxon>Stenosarchaea group</taxon>
        <taxon>Halobacteria</taxon>
        <taxon>Halobacteriales</taxon>
        <taxon>Haloferacaceae</taxon>
        <taxon>Halogeometricum</taxon>
    </lineage>
</organism>
<dbReference type="Pfam" id="PF00403">
    <property type="entry name" value="HMA"/>
    <property type="match status" value="1"/>
</dbReference>
<keyword evidence="9 10" id="KW-0472">Membrane</keyword>
<reference evidence="12 13" key="1">
    <citation type="submission" date="2022-06" db="EMBL/GenBank/DDBJ databases">
        <title>Halogeometricum sp. a new haloarchaeum isolate from saline soil.</title>
        <authorList>
            <person name="Strakova D."/>
            <person name="Galisteo C."/>
            <person name="Sanchez-Porro C."/>
            <person name="Ventosa A."/>
        </authorList>
    </citation>
    <scope>NUCLEOTIDE SEQUENCE [LARGE SCALE GENOMIC DNA]</scope>
    <source>
        <strain evidence="13">S3BR25-2</strain>
    </source>
</reference>
<dbReference type="Gene3D" id="3.30.70.100">
    <property type="match status" value="1"/>
</dbReference>
<evidence type="ECO:0000256" key="2">
    <source>
        <dbReference type="ARBA" id="ARBA00006024"/>
    </source>
</evidence>
<keyword evidence="8 10" id="KW-1133">Transmembrane helix</keyword>
<feature type="domain" description="HMA" evidence="11">
    <location>
        <begin position="4"/>
        <end position="70"/>
    </location>
</feature>
<evidence type="ECO:0000256" key="4">
    <source>
        <dbReference type="ARBA" id="ARBA00022723"/>
    </source>
</evidence>
<keyword evidence="3 10" id="KW-0812">Transmembrane</keyword>
<dbReference type="InterPro" id="IPR036412">
    <property type="entry name" value="HAD-like_sf"/>
</dbReference>
<dbReference type="SUPFAM" id="SSF81665">
    <property type="entry name" value="Calcium ATPase, transmembrane domain M"/>
    <property type="match status" value="1"/>
</dbReference>
<gene>
    <name evidence="12" type="ORF">NDI79_21260</name>
</gene>
<feature type="transmembrane region" description="Helical" evidence="10">
    <location>
        <begin position="119"/>
        <end position="138"/>
    </location>
</feature>
<evidence type="ECO:0000256" key="10">
    <source>
        <dbReference type="SAM" id="Phobius"/>
    </source>
</evidence>
<dbReference type="Pfam" id="PF00122">
    <property type="entry name" value="E1-E2_ATPase"/>
    <property type="match status" value="1"/>
</dbReference>
<name>A0ABU2G7C3_9EURY</name>
<dbReference type="PROSITE" id="PS00154">
    <property type="entry name" value="ATPASE_E1_E2"/>
    <property type="match status" value="1"/>
</dbReference>
<evidence type="ECO:0000256" key="6">
    <source>
        <dbReference type="ARBA" id="ARBA00022840"/>
    </source>
</evidence>
<keyword evidence="6" id="KW-0067">ATP-binding</keyword>
<feature type="transmembrane region" description="Helical" evidence="10">
    <location>
        <begin position="185"/>
        <end position="208"/>
    </location>
</feature>
<dbReference type="InterPro" id="IPR023299">
    <property type="entry name" value="ATPase_P-typ_cyto_dom_N"/>
</dbReference>